<feature type="domain" description="CENP-V/GFA" evidence="5">
    <location>
        <begin position="4"/>
        <end position="131"/>
    </location>
</feature>
<keyword evidence="7" id="KW-1185">Reference proteome</keyword>
<dbReference type="RefSeq" id="WP_280661111.1">
    <property type="nucleotide sequence ID" value="NZ_CP120373.1"/>
</dbReference>
<proteinExistence type="inferred from homology"/>
<reference evidence="6 7" key="1">
    <citation type="submission" date="2023-03" db="EMBL/GenBank/DDBJ databases">
        <authorList>
            <person name="Kaur S."/>
            <person name="Espinosa-Saiz D."/>
            <person name="Velazquez E."/>
            <person name="Menendez E."/>
            <person name="diCenzo G.C."/>
        </authorList>
    </citation>
    <scope>NUCLEOTIDE SEQUENCE [LARGE SCALE GENOMIC DNA]</scope>
    <source>
        <strain evidence="6 7">LMG 24692</strain>
    </source>
</reference>
<dbReference type="Pfam" id="PF04828">
    <property type="entry name" value="GFA"/>
    <property type="match status" value="1"/>
</dbReference>
<accession>A0ABY8DJM7</accession>
<evidence type="ECO:0000313" key="7">
    <source>
        <dbReference type="Proteomes" id="UP001229355"/>
    </source>
</evidence>
<keyword evidence="2" id="KW-0479">Metal-binding</keyword>
<dbReference type="EMBL" id="CP120373">
    <property type="protein sequence ID" value="WEX89126.1"/>
    <property type="molecule type" value="Genomic_DNA"/>
</dbReference>
<dbReference type="PANTHER" id="PTHR33337">
    <property type="entry name" value="GFA DOMAIN-CONTAINING PROTEIN"/>
    <property type="match status" value="1"/>
</dbReference>
<dbReference type="Proteomes" id="UP001229355">
    <property type="component" value="Chromosome 1"/>
</dbReference>
<dbReference type="SUPFAM" id="SSF51316">
    <property type="entry name" value="Mss4-like"/>
    <property type="match status" value="1"/>
</dbReference>
<evidence type="ECO:0000256" key="3">
    <source>
        <dbReference type="ARBA" id="ARBA00022833"/>
    </source>
</evidence>
<dbReference type="PROSITE" id="PS51891">
    <property type="entry name" value="CENP_V_GFA"/>
    <property type="match status" value="1"/>
</dbReference>
<evidence type="ECO:0000256" key="4">
    <source>
        <dbReference type="ARBA" id="ARBA00023239"/>
    </source>
</evidence>
<name>A0ABY8DJM7_9HYPH</name>
<sequence>MSGMKGGCLCGAVRYEAKGSPLYSGFCHCRDCQRVTGTGHCCYMIFSRANVDVTGELRAYEKLAENGNVTIRYFCPGCGSQIFGSGPPDDDRWTVYAGTLDDTSLFKPTNAVFTRSRPHWDRLAVGLDEYETLPS</sequence>
<dbReference type="Gene3D" id="3.90.1590.10">
    <property type="entry name" value="glutathione-dependent formaldehyde- activating enzyme (gfa)"/>
    <property type="match status" value="1"/>
</dbReference>
<gene>
    <name evidence="6" type="ORF">PZN02_001670</name>
</gene>
<comment type="similarity">
    <text evidence="1">Belongs to the Gfa family.</text>
</comment>
<dbReference type="PANTHER" id="PTHR33337:SF40">
    <property type="entry name" value="CENP-V_GFA DOMAIN-CONTAINING PROTEIN-RELATED"/>
    <property type="match status" value="1"/>
</dbReference>
<evidence type="ECO:0000256" key="1">
    <source>
        <dbReference type="ARBA" id="ARBA00005495"/>
    </source>
</evidence>
<evidence type="ECO:0000256" key="2">
    <source>
        <dbReference type="ARBA" id="ARBA00022723"/>
    </source>
</evidence>
<protein>
    <submittedName>
        <fullName evidence="6">GFA family protein</fullName>
    </submittedName>
</protein>
<keyword evidence="3" id="KW-0862">Zinc</keyword>
<organism evidence="6 7">
    <name type="scientific">Sinorhizobium garamanticum</name>
    <dbReference type="NCBI Taxonomy" id="680247"/>
    <lineage>
        <taxon>Bacteria</taxon>
        <taxon>Pseudomonadati</taxon>
        <taxon>Pseudomonadota</taxon>
        <taxon>Alphaproteobacteria</taxon>
        <taxon>Hyphomicrobiales</taxon>
        <taxon>Rhizobiaceae</taxon>
        <taxon>Sinorhizobium/Ensifer group</taxon>
        <taxon>Sinorhizobium</taxon>
    </lineage>
</organism>
<evidence type="ECO:0000259" key="5">
    <source>
        <dbReference type="PROSITE" id="PS51891"/>
    </source>
</evidence>
<dbReference type="InterPro" id="IPR011057">
    <property type="entry name" value="Mss4-like_sf"/>
</dbReference>
<keyword evidence="4" id="KW-0456">Lyase</keyword>
<evidence type="ECO:0000313" key="6">
    <source>
        <dbReference type="EMBL" id="WEX89126.1"/>
    </source>
</evidence>
<dbReference type="InterPro" id="IPR006913">
    <property type="entry name" value="CENP-V/GFA"/>
</dbReference>